<comment type="similarity">
    <text evidence="1">Belongs to the major facilitator superfamily. Phosphate:H(+) symporter (TC 2.A.1.9) family.</text>
</comment>
<keyword evidence="2" id="KW-0812">Transmembrane</keyword>
<keyword evidence="4" id="KW-1185">Reference proteome</keyword>
<name>A0A2U1Q5C9_ARTAN</name>
<organism evidence="3 4">
    <name type="scientific">Artemisia annua</name>
    <name type="common">Sweet wormwood</name>
    <dbReference type="NCBI Taxonomy" id="35608"/>
    <lineage>
        <taxon>Eukaryota</taxon>
        <taxon>Viridiplantae</taxon>
        <taxon>Streptophyta</taxon>
        <taxon>Embryophyta</taxon>
        <taxon>Tracheophyta</taxon>
        <taxon>Spermatophyta</taxon>
        <taxon>Magnoliopsida</taxon>
        <taxon>eudicotyledons</taxon>
        <taxon>Gunneridae</taxon>
        <taxon>Pentapetalae</taxon>
        <taxon>asterids</taxon>
        <taxon>campanulids</taxon>
        <taxon>Asterales</taxon>
        <taxon>Asteraceae</taxon>
        <taxon>Asteroideae</taxon>
        <taxon>Anthemideae</taxon>
        <taxon>Artemisiinae</taxon>
        <taxon>Artemisia</taxon>
    </lineage>
</organism>
<sequence>MTNVVSCKDSFVEEIVTGGNVTIDEMPENHETAIVLLKKLQKDNLYLMSFRALYQLSKIRLKFLREIFKRFIFSLLNSKDELLQEQLRSDAQKLITDVASLVSTFFVFISVCLYSRSIGSKRIFLETLAERLRDFASGNPAISRQMPWIQDGTTSLDGSLKRRLSKIDSSLEDLILLRCIYLKKRCITSSNRGTKNEKGQFLSAELPFNILISSNFMHVLNSGKVENGELLLSKFKWGHAFLSLNRWRAPLISELDKEDNTGYCFIAEFLGSATIDDIMVGRGEVPAIGIDLDVISINAQSASMPSPESSNMSALPPHYSSQPPSVVQPTMSAASTHYTSLCILVACLICHFNPHYHHSLDHLLRHLTLIKITHMGPNAGYQHPGAPQLLHHSQAMFHCERLMGSVEEGALVDVEQGDLVMAGNTNGSNNGFTGGYTQHLENGDSEKPERRGGYRLYPLGPLTPVDGSYAILLYSVAWSSWIYLYLMINELDTFQLRSIVSKQVDPTEQGKAQGRITGLCSFASIVSPLIFSPLTALLSDNAPFVFPGFSLMCAAFFVVKYLTALNLLCYLTCRVMKKNISMLYVISKSHFISLEE</sequence>
<evidence type="ECO:0000313" key="4">
    <source>
        <dbReference type="Proteomes" id="UP000245207"/>
    </source>
</evidence>
<evidence type="ECO:0000256" key="2">
    <source>
        <dbReference type="SAM" id="Phobius"/>
    </source>
</evidence>
<feature type="transmembrane region" description="Helical" evidence="2">
    <location>
        <begin position="94"/>
        <end position="116"/>
    </location>
</feature>
<dbReference type="EMBL" id="PKPP01000402">
    <property type="protein sequence ID" value="PWA93221.1"/>
    <property type="molecule type" value="Genomic_DNA"/>
</dbReference>
<gene>
    <name evidence="3" type="ORF">CTI12_AA071620</name>
</gene>
<dbReference type="AlphaFoldDB" id="A0A2U1Q5C9"/>
<feature type="transmembrane region" description="Helical" evidence="2">
    <location>
        <begin position="544"/>
        <end position="573"/>
    </location>
</feature>
<dbReference type="InterPro" id="IPR036259">
    <property type="entry name" value="MFS_trans_sf"/>
</dbReference>
<feature type="transmembrane region" description="Helical" evidence="2">
    <location>
        <begin position="469"/>
        <end position="488"/>
    </location>
</feature>
<dbReference type="STRING" id="35608.A0A2U1Q5C9"/>
<feature type="transmembrane region" description="Helical" evidence="2">
    <location>
        <begin position="516"/>
        <end position="538"/>
    </location>
</feature>
<accession>A0A2U1Q5C9</accession>
<proteinExistence type="inferred from homology"/>
<comment type="caution">
    <text evidence="3">The sequence shown here is derived from an EMBL/GenBank/DDBJ whole genome shotgun (WGS) entry which is preliminary data.</text>
</comment>
<evidence type="ECO:0000313" key="3">
    <source>
        <dbReference type="EMBL" id="PWA93221.1"/>
    </source>
</evidence>
<protein>
    <submittedName>
        <fullName evidence="3">Major facilitator superfamily protein</fullName>
    </submittedName>
</protein>
<reference evidence="3 4" key="1">
    <citation type="journal article" date="2018" name="Mol. Plant">
        <title>The genome of Artemisia annua provides insight into the evolution of Asteraceae family and artemisinin biosynthesis.</title>
        <authorList>
            <person name="Shen Q."/>
            <person name="Zhang L."/>
            <person name="Liao Z."/>
            <person name="Wang S."/>
            <person name="Yan T."/>
            <person name="Shi P."/>
            <person name="Liu M."/>
            <person name="Fu X."/>
            <person name="Pan Q."/>
            <person name="Wang Y."/>
            <person name="Lv Z."/>
            <person name="Lu X."/>
            <person name="Zhang F."/>
            <person name="Jiang W."/>
            <person name="Ma Y."/>
            <person name="Chen M."/>
            <person name="Hao X."/>
            <person name="Li L."/>
            <person name="Tang Y."/>
            <person name="Lv G."/>
            <person name="Zhou Y."/>
            <person name="Sun X."/>
            <person name="Brodelius P.E."/>
            <person name="Rose J.K.C."/>
            <person name="Tang K."/>
        </authorList>
    </citation>
    <scope>NUCLEOTIDE SEQUENCE [LARGE SCALE GENOMIC DNA]</scope>
    <source>
        <strain evidence="4">cv. Huhao1</strain>
        <tissue evidence="3">Leaf</tissue>
    </source>
</reference>
<evidence type="ECO:0000256" key="1">
    <source>
        <dbReference type="ARBA" id="ARBA00044504"/>
    </source>
</evidence>
<keyword evidence="2" id="KW-0472">Membrane</keyword>
<dbReference type="Gene3D" id="1.20.1250.20">
    <property type="entry name" value="MFS general substrate transporter like domains"/>
    <property type="match status" value="1"/>
</dbReference>
<dbReference type="OrthoDB" id="1937743at2759"/>
<keyword evidence="2" id="KW-1133">Transmembrane helix</keyword>
<dbReference type="Proteomes" id="UP000245207">
    <property type="component" value="Unassembled WGS sequence"/>
</dbReference>